<dbReference type="GO" id="GO:0002891">
    <property type="term" value="P:positive regulation of immunoglobulin mediated immune response"/>
    <property type="evidence" value="ECO:0007669"/>
    <property type="project" value="TreeGrafter"/>
</dbReference>
<reference evidence="4 5" key="1">
    <citation type="journal article" date="2023" name="Genes (Basel)">
        <title>Chromosome-Level Genome Assembly and Circadian Gene Repertoire of the Patagonia Blennie Eleginops maclovinus-The Closest Ancestral Proxy of Antarctic Cryonotothenioids.</title>
        <authorList>
            <person name="Cheng C.C."/>
            <person name="Rivera-Colon A.G."/>
            <person name="Minhas B.F."/>
            <person name="Wilson L."/>
            <person name="Rayamajhi N."/>
            <person name="Vargas-Chacoff L."/>
            <person name="Catchen J.M."/>
        </authorList>
    </citation>
    <scope>NUCLEOTIDE SEQUENCE [LARGE SCALE GENOMIC DNA]</scope>
    <source>
        <strain evidence="4">JMC-PN-2008</strain>
    </source>
</reference>
<dbReference type="InterPro" id="IPR036179">
    <property type="entry name" value="Ig-like_dom_sf"/>
</dbReference>
<evidence type="ECO:0000313" key="5">
    <source>
        <dbReference type="Proteomes" id="UP001346869"/>
    </source>
</evidence>
<dbReference type="GO" id="GO:0050839">
    <property type="term" value="F:cell adhesion molecule binding"/>
    <property type="evidence" value="ECO:0007669"/>
    <property type="project" value="TreeGrafter"/>
</dbReference>
<evidence type="ECO:0000256" key="2">
    <source>
        <dbReference type="SAM" id="Phobius"/>
    </source>
</evidence>
<dbReference type="InterPro" id="IPR042842">
    <property type="entry name" value="CD226"/>
</dbReference>
<comment type="caution">
    <text evidence="4">The sequence shown here is derived from an EMBL/GenBank/DDBJ whole genome shotgun (WGS) entry which is preliminary data.</text>
</comment>
<proteinExistence type="predicted"/>
<feature type="compositionally biased region" description="Acidic residues" evidence="1">
    <location>
        <begin position="129"/>
        <end position="143"/>
    </location>
</feature>
<keyword evidence="2" id="KW-0472">Membrane</keyword>
<organism evidence="4 5">
    <name type="scientific">Eleginops maclovinus</name>
    <name type="common">Patagonian blennie</name>
    <name type="synonym">Eleginus maclovinus</name>
    <dbReference type="NCBI Taxonomy" id="56733"/>
    <lineage>
        <taxon>Eukaryota</taxon>
        <taxon>Metazoa</taxon>
        <taxon>Chordata</taxon>
        <taxon>Craniata</taxon>
        <taxon>Vertebrata</taxon>
        <taxon>Euteleostomi</taxon>
        <taxon>Actinopterygii</taxon>
        <taxon>Neopterygii</taxon>
        <taxon>Teleostei</taxon>
        <taxon>Neoteleostei</taxon>
        <taxon>Acanthomorphata</taxon>
        <taxon>Eupercaria</taxon>
        <taxon>Perciformes</taxon>
        <taxon>Notothenioidei</taxon>
        <taxon>Eleginopidae</taxon>
        <taxon>Eleginops</taxon>
    </lineage>
</organism>
<evidence type="ECO:0000256" key="1">
    <source>
        <dbReference type="SAM" id="MobiDB-lite"/>
    </source>
</evidence>
<name>A0AAN8AC20_ELEMC</name>
<evidence type="ECO:0000259" key="3">
    <source>
        <dbReference type="PROSITE" id="PS50835"/>
    </source>
</evidence>
<keyword evidence="2" id="KW-0812">Transmembrane</keyword>
<dbReference type="PANTHER" id="PTHR47011">
    <property type="entry name" value="CD226 ANTIGEN"/>
    <property type="match status" value="1"/>
</dbReference>
<keyword evidence="2" id="KW-1133">Transmembrane helix</keyword>
<feature type="domain" description="Ig-like" evidence="3">
    <location>
        <begin position="18"/>
        <end position="113"/>
    </location>
</feature>
<feature type="transmembrane region" description="Helical" evidence="2">
    <location>
        <begin position="268"/>
        <end position="292"/>
    </location>
</feature>
<feature type="region of interest" description="Disordered" evidence="1">
    <location>
        <begin position="129"/>
        <end position="154"/>
    </location>
</feature>
<reference evidence="4 5" key="2">
    <citation type="journal article" date="2023" name="Mol. Biol. Evol.">
        <title>Genomics of Secondarily Temperate Adaptation in the Only Non-Antarctic Icefish.</title>
        <authorList>
            <person name="Rivera-Colon A.G."/>
            <person name="Rayamajhi N."/>
            <person name="Minhas B.F."/>
            <person name="Madrigal G."/>
            <person name="Bilyk K.T."/>
            <person name="Yoon V."/>
            <person name="Hune M."/>
            <person name="Gregory S."/>
            <person name="Cheng C.H.C."/>
            <person name="Catchen J.M."/>
        </authorList>
    </citation>
    <scope>NUCLEOTIDE SEQUENCE [LARGE SCALE GENOMIC DNA]</scope>
    <source>
        <strain evidence="4">JMC-PN-2008</strain>
    </source>
</reference>
<dbReference type="SMART" id="SM00409">
    <property type="entry name" value="IG"/>
    <property type="match status" value="2"/>
</dbReference>
<dbReference type="InterPro" id="IPR013106">
    <property type="entry name" value="Ig_V-set"/>
</dbReference>
<dbReference type="EMBL" id="JAUZQC010000023">
    <property type="protein sequence ID" value="KAK5850244.1"/>
    <property type="molecule type" value="Genomic_DNA"/>
</dbReference>
<keyword evidence="5" id="KW-1185">Reference proteome</keyword>
<dbReference type="PANTHER" id="PTHR47011:SF1">
    <property type="entry name" value="CD226 ANTIGEN"/>
    <property type="match status" value="1"/>
</dbReference>
<feature type="compositionally biased region" description="Polar residues" evidence="1">
    <location>
        <begin position="333"/>
        <end position="349"/>
    </location>
</feature>
<dbReference type="Pfam" id="PF07686">
    <property type="entry name" value="V-set"/>
    <property type="match status" value="2"/>
</dbReference>
<dbReference type="PROSITE" id="PS50835">
    <property type="entry name" value="IG_LIKE"/>
    <property type="match status" value="1"/>
</dbReference>
<dbReference type="GO" id="GO:0002729">
    <property type="term" value="P:positive regulation of natural killer cell cytokine production"/>
    <property type="evidence" value="ECO:0007669"/>
    <property type="project" value="InterPro"/>
</dbReference>
<gene>
    <name evidence="4" type="ORF">PBY51_014510</name>
</gene>
<dbReference type="Proteomes" id="UP001346869">
    <property type="component" value="Unassembled WGS sequence"/>
</dbReference>
<dbReference type="AlphaFoldDB" id="A0AAN8AC20"/>
<dbReference type="GO" id="GO:0009897">
    <property type="term" value="C:external side of plasma membrane"/>
    <property type="evidence" value="ECO:0007669"/>
    <property type="project" value="TreeGrafter"/>
</dbReference>
<accession>A0AAN8AC20</accession>
<dbReference type="InterPro" id="IPR003599">
    <property type="entry name" value="Ig_sub"/>
</dbReference>
<evidence type="ECO:0000313" key="4">
    <source>
        <dbReference type="EMBL" id="KAK5850244.1"/>
    </source>
</evidence>
<dbReference type="InterPro" id="IPR007110">
    <property type="entry name" value="Ig-like_dom"/>
</dbReference>
<protein>
    <recommendedName>
        <fullName evidence="3">Ig-like domain-containing protein</fullName>
    </recommendedName>
</protein>
<feature type="region of interest" description="Disordered" evidence="1">
    <location>
        <begin position="331"/>
        <end position="367"/>
    </location>
</feature>
<dbReference type="Gene3D" id="2.60.40.10">
    <property type="entry name" value="Immunoglobulins"/>
    <property type="match status" value="2"/>
</dbReference>
<dbReference type="SUPFAM" id="SSF48726">
    <property type="entry name" value="Immunoglobulin"/>
    <property type="match status" value="2"/>
</dbReference>
<dbReference type="SMART" id="SM00406">
    <property type="entry name" value="IGv"/>
    <property type="match status" value="2"/>
</dbReference>
<dbReference type="InterPro" id="IPR013783">
    <property type="entry name" value="Ig-like_fold"/>
</dbReference>
<dbReference type="NCBIfam" id="NF041738">
    <property type="entry name" value="GG_III-CTERM"/>
    <property type="match status" value="1"/>
</dbReference>
<feature type="transmembrane region" description="Helical" evidence="2">
    <location>
        <begin position="7"/>
        <end position="24"/>
    </location>
</feature>
<sequence>MEAVQKLHWYFVVLLILPFLKVAVPQTEGSTVRLEEGMVLSCLCPWDGNLSMVSWTKVPDKSAFVVYSPELGVHSPHQYRDRVEFLKTTHMDGSISMRNVTHQDIGEYHCSVQTFPLGPWTRMIQVEDLDEPPEDSTEEEEGSDPPTPKGTRPDTVLVAEPDSNLTISCNHEHNGTVYQVVLERSPPGRLSDIIGVCKRVEGRLLREDYSDRGQVSCEDSLDISLHLTGVEPEDGGFYRCNFSTDTGVRTTTVLLTVPPPGGFSLSVYMMYVYIGAGSAFLLLLIVIIVVAVKRRKKNRREEYRVKLHPSQRQPNIYGNVPACPRTVKKARQTKNSPVYANLKTKQPLHNKSGGSGRGGNGYADFSA</sequence>